<dbReference type="NCBIfam" id="TIGR04056">
    <property type="entry name" value="OMP_RagA_SusC"/>
    <property type="match status" value="1"/>
</dbReference>
<dbReference type="SUPFAM" id="SSF56935">
    <property type="entry name" value="Porins"/>
    <property type="match status" value="1"/>
</dbReference>
<dbReference type="AlphaFoldDB" id="A0A425XZ16"/>
<keyword evidence="5 7" id="KW-0472">Membrane</keyword>
<gene>
    <name evidence="9" type="ORF">DWB61_12800</name>
</gene>
<evidence type="ECO:0000313" key="9">
    <source>
        <dbReference type="EMBL" id="RRG20419.1"/>
    </source>
</evidence>
<dbReference type="InterPro" id="IPR012910">
    <property type="entry name" value="Plug_dom"/>
</dbReference>
<evidence type="ECO:0000256" key="1">
    <source>
        <dbReference type="ARBA" id="ARBA00004571"/>
    </source>
</evidence>
<evidence type="ECO:0000256" key="6">
    <source>
        <dbReference type="ARBA" id="ARBA00023237"/>
    </source>
</evidence>
<proteinExistence type="inferred from homology"/>
<keyword evidence="10" id="KW-1185">Reference proteome</keyword>
<evidence type="ECO:0000256" key="5">
    <source>
        <dbReference type="ARBA" id="ARBA00023136"/>
    </source>
</evidence>
<organism evidence="9 10">
    <name type="scientific">Ancylomarina euxinus</name>
    <dbReference type="NCBI Taxonomy" id="2283627"/>
    <lineage>
        <taxon>Bacteria</taxon>
        <taxon>Pseudomonadati</taxon>
        <taxon>Bacteroidota</taxon>
        <taxon>Bacteroidia</taxon>
        <taxon>Marinilabiliales</taxon>
        <taxon>Marinifilaceae</taxon>
        <taxon>Ancylomarina</taxon>
    </lineage>
</organism>
<dbReference type="Proteomes" id="UP000285794">
    <property type="component" value="Unassembled WGS sequence"/>
</dbReference>
<dbReference type="InterPro" id="IPR039426">
    <property type="entry name" value="TonB-dep_rcpt-like"/>
</dbReference>
<evidence type="ECO:0000256" key="4">
    <source>
        <dbReference type="ARBA" id="ARBA00022692"/>
    </source>
</evidence>
<protein>
    <submittedName>
        <fullName evidence="9">SusC/RagA family TonB-linked outer membrane protein</fullName>
    </submittedName>
</protein>
<dbReference type="InterPro" id="IPR008969">
    <property type="entry name" value="CarboxyPept-like_regulatory"/>
</dbReference>
<dbReference type="InterPro" id="IPR023996">
    <property type="entry name" value="TonB-dep_OMP_SusC/RagA"/>
</dbReference>
<feature type="domain" description="TonB-dependent receptor plug" evidence="8">
    <location>
        <begin position="224"/>
        <end position="327"/>
    </location>
</feature>
<dbReference type="EMBL" id="QQWG01000013">
    <property type="protein sequence ID" value="RRG20419.1"/>
    <property type="molecule type" value="Genomic_DNA"/>
</dbReference>
<evidence type="ECO:0000256" key="3">
    <source>
        <dbReference type="ARBA" id="ARBA00022452"/>
    </source>
</evidence>
<comment type="subcellular location">
    <subcellularLocation>
        <location evidence="1 7">Cell outer membrane</location>
        <topology evidence="1 7">Multi-pass membrane protein</topology>
    </subcellularLocation>
</comment>
<dbReference type="Pfam" id="PF13715">
    <property type="entry name" value="CarbopepD_reg_2"/>
    <property type="match status" value="1"/>
</dbReference>
<dbReference type="SUPFAM" id="SSF49464">
    <property type="entry name" value="Carboxypeptidase regulatory domain-like"/>
    <property type="match status" value="1"/>
</dbReference>
<keyword evidence="4 7" id="KW-0812">Transmembrane</keyword>
<keyword evidence="6 7" id="KW-0998">Cell outer membrane</keyword>
<dbReference type="InterPro" id="IPR023997">
    <property type="entry name" value="TonB-dep_OMP_SusC/RagA_CS"/>
</dbReference>
<keyword evidence="2 7" id="KW-0813">Transport</keyword>
<dbReference type="InterPro" id="IPR036942">
    <property type="entry name" value="Beta-barrel_TonB_sf"/>
</dbReference>
<name>A0A425XZ16_9BACT</name>
<evidence type="ECO:0000256" key="7">
    <source>
        <dbReference type="PROSITE-ProRule" id="PRU01360"/>
    </source>
</evidence>
<comment type="caution">
    <text evidence="9">The sequence shown here is derived from an EMBL/GenBank/DDBJ whole genome shotgun (WGS) entry which is preliminary data.</text>
</comment>
<dbReference type="NCBIfam" id="TIGR04057">
    <property type="entry name" value="SusC_RagA_signa"/>
    <property type="match status" value="1"/>
</dbReference>
<keyword evidence="3 7" id="KW-1134">Transmembrane beta strand</keyword>
<evidence type="ECO:0000313" key="10">
    <source>
        <dbReference type="Proteomes" id="UP000285794"/>
    </source>
</evidence>
<dbReference type="Pfam" id="PF07715">
    <property type="entry name" value="Plug"/>
    <property type="match status" value="1"/>
</dbReference>
<comment type="similarity">
    <text evidence="7">Belongs to the TonB-dependent receptor family.</text>
</comment>
<evidence type="ECO:0000259" key="8">
    <source>
        <dbReference type="Pfam" id="PF07715"/>
    </source>
</evidence>
<dbReference type="Gene3D" id="2.40.170.20">
    <property type="entry name" value="TonB-dependent receptor, beta-barrel domain"/>
    <property type="match status" value="1"/>
</dbReference>
<evidence type="ECO:0000256" key="2">
    <source>
        <dbReference type="ARBA" id="ARBA00022448"/>
    </source>
</evidence>
<reference evidence="9 10" key="1">
    <citation type="submission" date="2018-07" db="EMBL/GenBank/DDBJ databases">
        <title>Draft genome sequence of Ancylomarina sp. M1P.</title>
        <authorList>
            <person name="Yadav S."/>
            <person name="Villanueva L."/>
            <person name="Damste J.S.S."/>
        </authorList>
    </citation>
    <scope>NUCLEOTIDE SEQUENCE [LARGE SCALE GENOMIC DNA]</scope>
    <source>
        <strain evidence="9 10">M1P</strain>
    </source>
</reference>
<sequence>MKKNGFPYLFPRGRRLKILIMMKMFVFLTLVLSLSASASSFSQNQRVSFEFKEGSILDVLNEIRMQTELHFIYNEDKIKELGTINVDASDMRVDELLEEIFKDTNLECRFQDSVIMLVDRKPVQPVNENQEKKELKGSVIDTDGNTLPGVSVVVKGTTIGVATDIDGNYSIKFDQDNAVLVFSFVGMLSQEIVYKGQLVQDVTLVLDSEQMDEVVVTGYQTISKERATGSFNLVSKNQIDKPTSNIGTRLIGNVSGIQATLDEEGNPTFEIRGKSSLFANSKPLIVVDGFAIEGDFSSINPNDVESVTVLKDAAAASIWGARSANGVIVVTTKSGKKLEKGSLKVSLNSFVKFSPKPDMAYLLNRASSEDAIAYDKMSFGKWGRGKTSDAEWAVMSDLTPGRAALNEHSLGYLSDGELDAILNKYASQNNQDQIKDHLIENPFIHHHNLGITSASEKFNNSLSIMYEGNQSYLKGKENKRILINYRTSARVFEWLDFNFGGMYGYKQSSNNASLADIKSIAPYDMLLDESGNRLPVYKGIYMPNFNRYWPKENFPYPDLSYNPITEMENMDYTNKEIQTRFQASMLIKPFDGLKFNSQIQYESFTNSNKNILGEGTYATRYEVNYYTNWDRANNTFTQNIPSGDILDQNRNEIGSLTFRNQLNFERTFGKHAFNVIAGMELNKKVTKTFTEPRVYGYDDDKLSVGALPNGLGSYTNSNLAIYSWYGYKTTIYKNKIHQFGHYTDKYVSAYFNGSYTYNDKYTLSGSARTDASNLITDDPAYRYSPFWSVGGGWNISKENFMTDIQWIDRLNLRATYGYNGNVDRSTSFLPLINMYATNNTYTDEPYASISSYGNPTLRWEKTGTFDLGIDYSLFRGKLFGKVDVYHKSAKDLVASVSIPAVNGVAAQKMNVADMINKGIEVEVGTKLAIAEKMAFYGNFNVSYNFNKITKLYRAKFGHSDLLPWNASGSTAYVEGENANMIYGSHYAGLHNDGTSEKPNMQPKIEGKDGTLYGFGTWPADDVMNYAYAQGTKVAPWVMGLSFGFKIHDFDLSCIMTGKFGHVFRRTSYNYNDIKPNSRLSEVLNADSNEIMPLPQNDNESRYYFWDRFWKSFSYLTESANHVRMQEVNLTYNLPSKFLNKTGLESVKFYSQANNLFSIYANKYNEDPEYPLGTYKPTPVYTFGVKVGF</sequence>
<accession>A0A425XZ16</accession>
<dbReference type="InterPro" id="IPR037066">
    <property type="entry name" value="Plug_dom_sf"/>
</dbReference>
<dbReference type="PROSITE" id="PS52016">
    <property type="entry name" value="TONB_DEPENDENT_REC_3"/>
    <property type="match status" value="1"/>
</dbReference>
<dbReference type="GO" id="GO:0009279">
    <property type="term" value="C:cell outer membrane"/>
    <property type="evidence" value="ECO:0007669"/>
    <property type="project" value="UniProtKB-SubCell"/>
</dbReference>
<dbReference type="Gene3D" id="2.60.40.1120">
    <property type="entry name" value="Carboxypeptidase-like, regulatory domain"/>
    <property type="match status" value="1"/>
</dbReference>
<dbReference type="Gene3D" id="2.170.130.10">
    <property type="entry name" value="TonB-dependent receptor, plug domain"/>
    <property type="match status" value="1"/>
</dbReference>